<organism evidence="3 4">
    <name type="scientific">Streptomyces broussonetiae</name>
    <dbReference type="NCBI Taxonomy" id="2686304"/>
    <lineage>
        <taxon>Bacteria</taxon>
        <taxon>Bacillati</taxon>
        <taxon>Actinomycetota</taxon>
        <taxon>Actinomycetes</taxon>
        <taxon>Kitasatosporales</taxon>
        <taxon>Streptomycetaceae</taxon>
        <taxon>Streptomyces</taxon>
    </lineage>
</organism>
<dbReference type="Proteomes" id="UP001585080">
    <property type="component" value="Unassembled WGS sequence"/>
</dbReference>
<reference evidence="3 4" key="1">
    <citation type="submission" date="2024-01" db="EMBL/GenBank/DDBJ databases">
        <title>Genome mining of biosynthetic gene clusters to explore secondary metabolites of Streptomyces sp.</title>
        <authorList>
            <person name="Baig A."/>
            <person name="Ajitkumar Shintre N."/>
            <person name="Kumar H."/>
            <person name="Anbarasu A."/>
            <person name="Ramaiah S."/>
        </authorList>
    </citation>
    <scope>NUCLEOTIDE SEQUENCE [LARGE SCALE GENOMIC DNA]</scope>
    <source>
        <strain evidence="3 4">A57</strain>
    </source>
</reference>
<proteinExistence type="predicted"/>
<evidence type="ECO:0008006" key="5">
    <source>
        <dbReference type="Google" id="ProtNLM"/>
    </source>
</evidence>
<feature type="transmembrane region" description="Helical" evidence="2">
    <location>
        <begin position="99"/>
        <end position="118"/>
    </location>
</feature>
<feature type="transmembrane region" description="Helical" evidence="2">
    <location>
        <begin position="130"/>
        <end position="147"/>
    </location>
</feature>
<name>A0ABV5EIA3_9ACTN</name>
<evidence type="ECO:0000256" key="1">
    <source>
        <dbReference type="SAM" id="MobiDB-lite"/>
    </source>
</evidence>
<protein>
    <recommendedName>
        <fullName evidence="5">Histidine kinase</fullName>
    </recommendedName>
</protein>
<keyword evidence="2" id="KW-0812">Transmembrane</keyword>
<keyword evidence="2" id="KW-0472">Membrane</keyword>
<accession>A0ABV5EIA3</accession>
<keyword evidence="2" id="KW-1133">Transmembrane helix</keyword>
<sequence>MVRRRWRGPVADTALVLGVCLVALLGLLVQSRGLDTAAEWTALPIVLASAAALCLRRRHPVAVGAVALAATAGYGALLHQPGPVMLVFVVALYTVVDEGHLAVAIGFGAASVVAFALADGYDGEDGGGNGATLLHAGWLVAVIVGVTRNRRAYVPKPWPGNAPPSSARRRRPGAAPPRSGCASPANSMTRSATTSR</sequence>
<feature type="transmembrane region" description="Helical" evidence="2">
    <location>
        <begin position="12"/>
        <end position="31"/>
    </location>
</feature>
<evidence type="ECO:0000313" key="4">
    <source>
        <dbReference type="Proteomes" id="UP001585080"/>
    </source>
</evidence>
<dbReference type="EMBL" id="JAYMRP010000030">
    <property type="protein sequence ID" value="MFB8776388.1"/>
    <property type="molecule type" value="Genomic_DNA"/>
</dbReference>
<keyword evidence="4" id="KW-1185">Reference proteome</keyword>
<evidence type="ECO:0000256" key="2">
    <source>
        <dbReference type="SAM" id="Phobius"/>
    </source>
</evidence>
<feature type="region of interest" description="Disordered" evidence="1">
    <location>
        <begin position="155"/>
        <end position="196"/>
    </location>
</feature>
<feature type="compositionally biased region" description="Low complexity" evidence="1">
    <location>
        <begin position="176"/>
        <end position="185"/>
    </location>
</feature>
<comment type="caution">
    <text evidence="3">The sequence shown here is derived from an EMBL/GenBank/DDBJ whole genome shotgun (WGS) entry which is preliminary data.</text>
</comment>
<evidence type="ECO:0000313" key="3">
    <source>
        <dbReference type="EMBL" id="MFB8776388.1"/>
    </source>
</evidence>
<dbReference type="RefSeq" id="WP_376734978.1">
    <property type="nucleotide sequence ID" value="NZ_JAYMRP010000030.1"/>
</dbReference>
<gene>
    <name evidence="3" type="ORF">VSS16_27235</name>
</gene>
<feature type="compositionally biased region" description="Polar residues" evidence="1">
    <location>
        <begin position="186"/>
        <end position="196"/>
    </location>
</feature>